<evidence type="ECO:0000256" key="4">
    <source>
        <dbReference type="ARBA" id="ARBA00022723"/>
    </source>
</evidence>
<name>A0A8J2NR70_9HEXA</name>
<evidence type="ECO:0000256" key="2">
    <source>
        <dbReference type="ARBA" id="ARBA00010617"/>
    </source>
</evidence>
<evidence type="ECO:0000256" key="6">
    <source>
        <dbReference type="ARBA" id="ARBA00023004"/>
    </source>
</evidence>
<evidence type="ECO:0000256" key="1">
    <source>
        <dbReference type="ARBA" id="ARBA00001971"/>
    </source>
</evidence>
<evidence type="ECO:0000256" key="5">
    <source>
        <dbReference type="ARBA" id="ARBA00023002"/>
    </source>
</evidence>
<dbReference type="GO" id="GO:0005506">
    <property type="term" value="F:iron ion binding"/>
    <property type="evidence" value="ECO:0007669"/>
    <property type="project" value="InterPro"/>
</dbReference>
<accession>A0A8J2NR70</accession>
<reference evidence="8" key="1">
    <citation type="submission" date="2021-06" db="EMBL/GenBank/DDBJ databases">
        <authorList>
            <person name="Hodson N. C."/>
            <person name="Mongue J. A."/>
            <person name="Jaron S. K."/>
        </authorList>
    </citation>
    <scope>NUCLEOTIDE SEQUENCE</scope>
</reference>
<gene>
    <name evidence="8" type="ORF">AFUS01_LOCUS849</name>
</gene>
<proteinExistence type="inferred from homology"/>
<dbReference type="EMBL" id="CAJVCH010004503">
    <property type="protein sequence ID" value="CAG7653696.1"/>
    <property type="molecule type" value="Genomic_DNA"/>
</dbReference>
<evidence type="ECO:0008006" key="10">
    <source>
        <dbReference type="Google" id="ProtNLM"/>
    </source>
</evidence>
<evidence type="ECO:0000313" key="8">
    <source>
        <dbReference type="EMBL" id="CAG7653696.1"/>
    </source>
</evidence>
<dbReference type="GO" id="GO:0008395">
    <property type="term" value="F:steroid hydroxylase activity"/>
    <property type="evidence" value="ECO:0007669"/>
    <property type="project" value="TreeGrafter"/>
</dbReference>
<keyword evidence="9" id="KW-1185">Reference proteome</keyword>
<dbReference type="GO" id="GO:0006805">
    <property type="term" value="P:xenobiotic metabolic process"/>
    <property type="evidence" value="ECO:0007669"/>
    <property type="project" value="TreeGrafter"/>
</dbReference>
<comment type="caution">
    <text evidence="8">The sequence shown here is derived from an EMBL/GenBank/DDBJ whole genome shotgun (WGS) entry which is preliminary data.</text>
</comment>
<feature type="chain" id="PRO_5035227507" description="Cytochrome P450" evidence="7">
    <location>
        <begin position="22"/>
        <end position="168"/>
    </location>
</feature>
<evidence type="ECO:0000313" key="9">
    <source>
        <dbReference type="Proteomes" id="UP000708208"/>
    </source>
</evidence>
<dbReference type="InterPro" id="IPR050182">
    <property type="entry name" value="Cytochrome_P450_fam2"/>
</dbReference>
<keyword evidence="5" id="KW-0560">Oxidoreductase</keyword>
<dbReference type="InterPro" id="IPR001128">
    <property type="entry name" value="Cyt_P450"/>
</dbReference>
<dbReference type="GO" id="GO:0020037">
    <property type="term" value="F:heme binding"/>
    <property type="evidence" value="ECO:0007669"/>
    <property type="project" value="InterPro"/>
</dbReference>
<dbReference type="AlphaFoldDB" id="A0A8J2NR70"/>
<comment type="cofactor">
    <cofactor evidence="1">
        <name>heme</name>
        <dbReference type="ChEBI" id="CHEBI:30413"/>
    </cofactor>
</comment>
<dbReference type="GO" id="GO:0005737">
    <property type="term" value="C:cytoplasm"/>
    <property type="evidence" value="ECO:0007669"/>
    <property type="project" value="TreeGrafter"/>
</dbReference>
<evidence type="ECO:0000256" key="3">
    <source>
        <dbReference type="ARBA" id="ARBA00022617"/>
    </source>
</evidence>
<organism evidence="8 9">
    <name type="scientific">Allacma fusca</name>
    <dbReference type="NCBI Taxonomy" id="39272"/>
    <lineage>
        <taxon>Eukaryota</taxon>
        <taxon>Metazoa</taxon>
        <taxon>Ecdysozoa</taxon>
        <taxon>Arthropoda</taxon>
        <taxon>Hexapoda</taxon>
        <taxon>Collembola</taxon>
        <taxon>Symphypleona</taxon>
        <taxon>Sminthuridae</taxon>
        <taxon>Allacma</taxon>
    </lineage>
</organism>
<keyword evidence="7" id="KW-0732">Signal</keyword>
<evidence type="ECO:0000256" key="7">
    <source>
        <dbReference type="SAM" id="SignalP"/>
    </source>
</evidence>
<dbReference type="Pfam" id="PF00067">
    <property type="entry name" value="p450"/>
    <property type="match status" value="1"/>
</dbReference>
<protein>
    <recommendedName>
        <fullName evidence="10">Cytochrome P450</fullName>
    </recommendedName>
</protein>
<dbReference type="OrthoDB" id="1844152at2759"/>
<keyword evidence="4" id="KW-0479">Metal-binding</keyword>
<sequence>MCRKSSRLLVLILRRLRQVHGNYHSLATYHFWGSFLMRGYSNGRRNMVPLFFYNLEVTRRYFKGATLPPLLALTYPEVQEKAVEEIHAALGTNTFPRYSDRVNLPYCEALLLETLRKTTIVPLSLPHSALEDTEFQGFLIKKDTLVIVLASGNASEKTSPEINSFCLL</sequence>
<dbReference type="GO" id="GO:0016712">
    <property type="term" value="F:oxidoreductase activity, acting on paired donors, with incorporation or reduction of molecular oxygen, reduced flavin or flavoprotein as one donor, and incorporation of one atom of oxygen"/>
    <property type="evidence" value="ECO:0007669"/>
    <property type="project" value="TreeGrafter"/>
</dbReference>
<dbReference type="PANTHER" id="PTHR24300:SF376">
    <property type="entry name" value="CYTOCHROME P450 15A1"/>
    <property type="match status" value="1"/>
</dbReference>
<dbReference type="GO" id="GO:0006082">
    <property type="term" value="P:organic acid metabolic process"/>
    <property type="evidence" value="ECO:0007669"/>
    <property type="project" value="TreeGrafter"/>
</dbReference>
<dbReference type="Proteomes" id="UP000708208">
    <property type="component" value="Unassembled WGS sequence"/>
</dbReference>
<keyword evidence="3" id="KW-0349">Heme</keyword>
<dbReference type="PANTHER" id="PTHR24300">
    <property type="entry name" value="CYTOCHROME P450 508A4-RELATED"/>
    <property type="match status" value="1"/>
</dbReference>
<feature type="signal peptide" evidence="7">
    <location>
        <begin position="1"/>
        <end position="21"/>
    </location>
</feature>
<keyword evidence="6" id="KW-0408">Iron</keyword>
<comment type="similarity">
    <text evidence="2">Belongs to the cytochrome P450 family.</text>
</comment>